<name>A0A6A3GRR1_9STRA</name>
<feature type="region of interest" description="Disordered" evidence="1">
    <location>
        <begin position="80"/>
        <end position="117"/>
    </location>
</feature>
<organism evidence="2 3">
    <name type="scientific">Phytophthora fragariae</name>
    <dbReference type="NCBI Taxonomy" id="53985"/>
    <lineage>
        <taxon>Eukaryota</taxon>
        <taxon>Sar</taxon>
        <taxon>Stramenopiles</taxon>
        <taxon>Oomycota</taxon>
        <taxon>Peronosporomycetes</taxon>
        <taxon>Peronosporales</taxon>
        <taxon>Peronosporaceae</taxon>
        <taxon>Phytophthora</taxon>
    </lineage>
</organism>
<proteinExistence type="predicted"/>
<dbReference type="AlphaFoldDB" id="A0A6A3GRR1"/>
<sequence>EGTALTSGRIALSTGGAQVSGLTSLSTGVSVAGNSGAVNIVTSGATKGAAGDIDLQVGSGDSNAGGNVFGDINVADRNDVSVGGREARGRVERTAMSGSMSVASAKPGSGKASGGMSSGAGGSIIVRVGSGDAAVEGDVQIGGSTSVSQQVT</sequence>
<comment type="caution">
    <text evidence="2">The sequence shown here is derived from an EMBL/GenBank/DDBJ whole genome shotgun (WGS) entry which is preliminary data.</text>
</comment>
<evidence type="ECO:0000313" key="2">
    <source>
        <dbReference type="EMBL" id="KAE8957788.1"/>
    </source>
</evidence>
<protein>
    <submittedName>
        <fullName evidence="2">Uncharacterized protein</fullName>
    </submittedName>
</protein>
<evidence type="ECO:0000313" key="3">
    <source>
        <dbReference type="Proteomes" id="UP000460718"/>
    </source>
</evidence>
<feature type="compositionally biased region" description="Low complexity" evidence="1">
    <location>
        <begin position="101"/>
        <end position="110"/>
    </location>
</feature>
<feature type="compositionally biased region" description="Basic and acidic residues" evidence="1">
    <location>
        <begin position="80"/>
        <end position="93"/>
    </location>
</feature>
<dbReference type="Proteomes" id="UP000460718">
    <property type="component" value="Unassembled WGS sequence"/>
</dbReference>
<reference evidence="2 3" key="1">
    <citation type="submission" date="2018-09" db="EMBL/GenBank/DDBJ databases">
        <title>Genomic investigation of the strawberry pathogen Phytophthora fragariae indicates pathogenicity is determined by transcriptional variation in three key races.</title>
        <authorList>
            <person name="Adams T.M."/>
            <person name="Armitage A.D."/>
            <person name="Sobczyk M.K."/>
            <person name="Bates H.J."/>
            <person name="Dunwell J.M."/>
            <person name="Nellist C.F."/>
            <person name="Harrison R.J."/>
        </authorList>
    </citation>
    <scope>NUCLEOTIDE SEQUENCE [LARGE SCALE GENOMIC DNA]</scope>
    <source>
        <strain evidence="2 3">SCRP245</strain>
    </source>
</reference>
<dbReference type="EMBL" id="QXFW01007092">
    <property type="protein sequence ID" value="KAE8957788.1"/>
    <property type="molecule type" value="Genomic_DNA"/>
</dbReference>
<feature type="non-terminal residue" evidence="2">
    <location>
        <position position="1"/>
    </location>
</feature>
<accession>A0A6A3GRR1</accession>
<evidence type="ECO:0000256" key="1">
    <source>
        <dbReference type="SAM" id="MobiDB-lite"/>
    </source>
</evidence>
<gene>
    <name evidence="2" type="ORF">PF011_g31021</name>
</gene>